<protein>
    <submittedName>
        <fullName evidence="3">Ethyl tert-butyl ether degradation protein EthD</fullName>
    </submittedName>
</protein>
<sequence>MKQSKLIVIYPVPSNLEDFERRYAEEHIPMAIEKLVGKTKVVTSLITSNVNNAPARYHRVAEIYFNSTADLIVCLGSPGGQETAAHAIEISSGGAPLFLMAEVEVIDF</sequence>
<evidence type="ECO:0000259" key="1">
    <source>
        <dbReference type="Pfam" id="PF07110"/>
    </source>
</evidence>
<dbReference type="EMBL" id="LUUH01000029">
    <property type="protein sequence ID" value="OAI07219.1"/>
    <property type="molecule type" value="Genomic_DNA"/>
</dbReference>
<gene>
    <name evidence="3" type="ORF">A1332_07440</name>
    <name evidence="2" type="ORF">A1353_07640</name>
</gene>
<reference evidence="4 5" key="1">
    <citation type="submission" date="2016-03" db="EMBL/GenBank/DDBJ databases">
        <authorList>
            <person name="Ploux O."/>
        </authorList>
    </citation>
    <scope>NUCLEOTIDE SEQUENCE [LARGE SCALE GENOMIC DNA]</scope>
    <source>
        <strain evidence="3 5">R-45363</strain>
        <strain evidence="2 4">R-45371</strain>
    </source>
</reference>
<dbReference type="GO" id="GO:0016491">
    <property type="term" value="F:oxidoreductase activity"/>
    <property type="evidence" value="ECO:0007669"/>
    <property type="project" value="InterPro"/>
</dbReference>
<dbReference type="Pfam" id="PF07110">
    <property type="entry name" value="EthD"/>
    <property type="match status" value="1"/>
</dbReference>
<dbReference type="Proteomes" id="UP000077763">
    <property type="component" value="Unassembled WGS sequence"/>
</dbReference>
<dbReference type="EMBL" id="LUUG01000045">
    <property type="protein sequence ID" value="OAI08314.1"/>
    <property type="molecule type" value="Genomic_DNA"/>
</dbReference>
<dbReference type="AlphaFoldDB" id="A0A177MSH7"/>
<evidence type="ECO:0000313" key="3">
    <source>
        <dbReference type="EMBL" id="OAI08314.1"/>
    </source>
</evidence>
<organism evidence="3 5">
    <name type="scientific">Methylomonas methanica</name>
    <dbReference type="NCBI Taxonomy" id="421"/>
    <lineage>
        <taxon>Bacteria</taxon>
        <taxon>Pseudomonadati</taxon>
        <taxon>Pseudomonadota</taxon>
        <taxon>Gammaproteobacteria</taxon>
        <taxon>Methylococcales</taxon>
        <taxon>Methylococcaceae</taxon>
        <taxon>Methylomonas</taxon>
    </lineage>
</organism>
<dbReference type="Proteomes" id="UP000078090">
    <property type="component" value="Unassembled WGS sequence"/>
</dbReference>
<dbReference type="InterPro" id="IPR011008">
    <property type="entry name" value="Dimeric_a/b-barrel"/>
</dbReference>
<evidence type="ECO:0000313" key="2">
    <source>
        <dbReference type="EMBL" id="OAI07219.1"/>
    </source>
</evidence>
<dbReference type="Gene3D" id="3.30.70.100">
    <property type="match status" value="1"/>
</dbReference>
<evidence type="ECO:0000313" key="4">
    <source>
        <dbReference type="Proteomes" id="UP000077763"/>
    </source>
</evidence>
<dbReference type="RefSeq" id="WP_064007092.1">
    <property type="nucleotide sequence ID" value="NZ_LUUG01000045.1"/>
</dbReference>
<comment type="caution">
    <text evidence="3">The sequence shown here is derived from an EMBL/GenBank/DDBJ whole genome shotgun (WGS) entry which is preliminary data.</text>
</comment>
<evidence type="ECO:0000313" key="5">
    <source>
        <dbReference type="Proteomes" id="UP000078090"/>
    </source>
</evidence>
<accession>A0A177MSH7</accession>
<feature type="domain" description="EthD" evidence="1">
    <location>
        <begin position="17"/>
        <end position="83"/>
    </location>
</feature>
<dbReference type="InterPro" id="IPR009799">
    <property type="entry name" value="EthD_dom"/>
</dbReference>
<dbReference type="NCBIfam" id="TIGR02118">
    <property type="entry name" value="EthD family reductase"/>
    <property type="match status" value="1"/>
</dbReference>
<dbReference type="OrthoDB" id="5294870at2"/>
<proteinExistence type="predicted"/>
<name>A0A177MSH7_METMH</name>
<dbReference type="SUPFAM" id="SSF54909">
    <property type="entry name" value="Dimeric alpha+beta barrel"/>
    <property type="match status" value="1"/>
</dbReference>